<sequence length="330" mass="37173">MVTITELPDTLLLEVFSYLPVRDRIRIARVCHRWKRIADDRWLWRHVDLTIYKMCPKVLWHLLRRYLASRLQSLRMGGYLFSGSNAPQLSPTLLRALGLKCPNLTRLCLQVADLRALPLACLPPSLRTLELHSCEISSAWLYPGPGASRTATPLPHLERLVLHRVPTFCDEHLLGLGRFPALRTLVMGGTYHVTETGLSNGLRRLSQLQHLEVLDCTLAADVVLRAVRHCRPNLQGLSLSARHLSVTGLEHLPSLVGLQSLSLMGPPVMHNLPSPLELLAACQALPMLRSLEIRGLGWEGQEAEGILSQGLPQCWVSVRAYTRESRDWWM</sequence>
<gene>
    <name evidence="4" type="primary">LOC103117618</name>
</gene>
<dbReference type="Gene3D" id="3.80.10.10">
    <property type="entry name" value="Ribonuclease Inhibitor"/>
    <property type="match status" value="1"/>
</dbReference>
<dbReference type="PROSITE" id="PS50181">
    <property type="entry name" value="FBOX"/>
    <property type="match status" value="1"/>
</dbReference>
<name>A0A1S3A192_ERIEU</name>
<organism evidence="3 4">
    <name type="scientific">Erinaceus europaeus</name>
    <name type="common">Western European hedgehog</name>
    <dbReference type="NCBI Taxonomy" id="9365"/>
    <lineage>
        <taxon>Eukaryota</taxon>
        <taxon>Metazoa</taxon>
        <taxon>Chordata</taxon>
        <taxon>Craniata</taxon>
        <taxon>Vertebrata</taxon>
        <taxon>Euteleostomi</taxon>
        <taxon>Mammalia</taxon>
        <taxon>Eutheria</taxon>
        <taxon>Laurasiatheria</taxon>
        <taxon>Eulipotyphla</taxon>
        <taxon>Erinaceidae</taxon>
        <taxon>Erinaceinae</taxon>
        <taxon>Erinaceus</taxon>
    </lineage>
</organism>
<keyword evidence="3" id="KW-1185">Reference proteome</keyword>
<feature type="domain" description="F-box" evidence="2">
    <location>
        <begin position="1"/>
        <end position="47"/>
    </location>
</feature>
<dbReference type="SMART" id="SM00256">
    <property type="entry name" value="FBOX"/>
    <property type="match status" value="1"/>
</dbReference>
<proteinExistence type="predicted"/>
<dbReference type="OrthoDB" id="3219396at2759"/>
<dbReference type="InterPro" id="IPR036047">
    <property type="entry name" value="F-box-like_dom_sf"/>
</dbReference>
<dbReference type="InterPro" id="IPR001810">
    <property type="entry name" value="F-box_dom"/>
</dbReference>
<dbReference type="FunCoup" id="A0A1S3A192">
    <property type="interactions" value="1947"/>
</dbReference>
<evidence type="ECO:0000259" key="2">
    <source>
        <dbReference type="PROSITE" id="PS50181"/>
    </source>
</evidence>
<dbReference type="Proteomes" id="UP001652624">
    <property type="component" value="Chromosome 2"/>
</dbReference>
<keyword evidence="1" id="KW-0833">Ubl conjugation pathway</keyword>
<dbReference type="InParanoid" id="A0A1S3A192"/>
<dbReference type="AlphaFoldDB" id="A0A1S3A192"/>
<evidence type="ECO:0000256" key="1">
    <source>
        <dbReference type="ARBA" id="ARBA00022786"/>
    </source>
</evidence>
<dbReference type="eggNOG" id="KOG1947">
    <property type="taxonomic scope" value="Eukaryota"/>
</dbReference>
<reference evidence="4" key="2">
    <citation type="submission" date="2025-08" db="UniProtKB">
        <authorList>
            <consortium name="RefSeq"/>
        </authorList>
    </citation>
    <scope>IDENTIFICATION</scope>
</reference>
<dbReference type="InterPro" id="IPR032675">
    <property type="entry name" value="LRR_dom_sf"/>
</dbReference>
<dbReference type="SUPFAM" id="SSF52047">
    <property type="entry name" value="RNI-like"/>
    <property type="match status" value="1"/>
</dbReference>
<dbReference type="PANTHER" id="PTHR16134">
    <property type="entry name" value="F-BOX/TPR REPEAT PROTEIN POF3"/>
    <property type="match status" value="1"/>
</dbReference>
<dbReference type="RefSeq" id="XP_007527779.1">
    <property type="nucleotide sequence ID" value="XM_007527717.2"/>
</dbReference>
<dbReference type="GeneID" id="103117618"/>
<dbReference type="PANTHER" id="PTHR16134:SF153">
    <property type="entry name" value="F-BOX_LRR-REPEAT PROTEIN 12"/>
    <property type="match status" value="1"/>
</dbReference>
<dbReference type="Pfam" id="PF12937">
    <property type="entry name" value="F-box-like"/>
    <property type="match status" value="1"/>
</dbReference>
<protein>
    <submittedName>
        <fullName evidence="4">F-box/LRR-repeat protein 12-like</fullName>
    </submittedName>
</protein>
<dbReference type="SUPFAM" id="SSF81383">
    <property type="entry name" value="F-box domain"/>
    <property type="match status" value="1"/>
</dbReference>
<accession>A0A1S3A192</accession>
<evidence type="ECO:0000313" key="4">
    <source>
        <dbReference type="RefSeq" id="XP_007527779.1"/>
    </source>
</evidence>
<evidence type="ECO:0000313" key="3">
    <source>
        <dbReference type="Proteomes" id="UP001652624"/>
    </source>
</evidence>
<reference evidence="3" key="1">
    <citation type="submission" date="2025-05" db="UniProtKB">
        <authorList>
            <consortium name="RefSeq"/>
        </authorList>
    </citation>
    <scope>NUCLEOTIDE SEQUENCE [LARGE SCALE GENOMIC DNA]</scope>
</reference>